<reference evidence="2" key="1">
    <citation type="submission" date="2022-10" db="EMBL/GenBank/DDBJ databases">
        <authorList>
            <person name="Hyden B.L."/>
            <person name="Feng K."/>
            <person name="Yates T."/>
            <person name="Jawdy S."/>
            <person name="Smart L.B."/>
            <person name="Muchero W."/>
        </authorList>
    </citation>
    <scope>NUCLEOTIDE SEQUENCE</scope>
    <source>
        <tissue evidence="2">Shoot tip</tissue>
    </source>
</reference>
<evidence type="ECO:0000313" key="2">
    <source>
        <dbReference type="EMBL" id="KAJ6349392.1"/>
    </source>
</evidence>
<evidence type="ECO:0000313" key="3">
    <source>
        <dbReference type="Proteomes" id="UP001141253"/>
    </source>
</evidence>
<organism evidence="2 3">
    <name type="scientific">Salix suchowensis</name>
    <dbReference type="NCBI Taxonomy" id="1278906"/>
    <lineage>
        <taxon>Eukaryota</taxon>
        <taxon>Viridiplantae</taxon>
        <taxon>Streptophyta</taxon>
        <taxon>Embryophyta</taxon>
        <taxon>Tracheophyta</taxon>
        <taxon>Spermatophyta</taxon>
        <taxon>Magnoliopsida</taxon>
        <taxon>eudicotyledons</taxon>
        <taxon>Gunneridae</taxon>
        <taxon>Pentapetalae</taxon>
        <taxon>rosids</taxon>
        <taxon>fabids</taxon>
        <taxon>Malpighiales</taxon>
        <taxon>Salicaceae</taxon>
        <taxon>Saliceae</taxon>
        <taxon>Salix</taxon>
    </lineage>
</organism>
<dbReference type="EMBL" id="JAPFFI010000018">
    <property type="protein sequence ID" value="KAJ6349392.1"/>
    <property type="molecule type" value="Genomic_DNA"/>
</dbReference>
<gene>
    <name evidence="2" type="ORF">OIU77_006891</name>
</gene>
<evidence type="ECO:0000256" key="1">
    <source>
        <dbReference type="SAM" id="MobiDB-lite"/>
    </source>
</evidence>
<reference evidence="2" key="2">
    <citation type="journal article" date="2023" name="Int. J. Mol. Sci.">
        <title>De Novo Assembly and Annotation of 11 Diverse Shrub Willow (Salix) Genomes Reveals Novel Gene Organization in Sex-Linked Regions.</title>
        <authorList>
            <person name="Hyden B."/>
            <person name="Feng K."/>
            <person name="Yates T.B."/>
            <person name="Jawdy S."/>
            <person name="Cereghino C."/>
            <person name="Smart L.B."/>
            <person name="Muchero W."/>
        </authorList>
    </citation>
    <scope>NUCLEOTIDE SEQUENCE</scope>
    <source>
        <tissue evidence="2">Shoot tip</tissue>
    </source>
</reference>
<comment type="caution">
    <text evidence="2">The sequence shown here is derived from an EMBL/GenBank/DDBJ whole genome shotgun (WGS) entry which is preliminary data.</text>
</comment>
<protein>
    <submittedName>
        <fullName evidence="2">Uncharacterized protein</fullName>
    </submittedName>
</protein>
<name>A0ABQ9AM85_9ROSI</name>
<sequence length="106" mass="11881">MIRSLPKSSFKFTQSPTILALSLPPPKAQNPTTTTATGVGARRELAGEERVLVIDCWRRERDADMVVGESYRCGVADVVLPVLRKRKDDGYGWVNDGLPFYRLNEE</sequence>
<dbReference type="Proteomes" id="UP001141253">
    <property type="component" value="Chromosome 19"/>
</dbReference>
<accession>A0ABQ9AM85</accession>
<keyword evidence="3" id="KW-1185">Reference proteome</keyword>
<proteinExistence type="predicted"/>
<feature type="region of interest" description="Disordered" evidence="1">
    <location>
        <begin position="21"/>
        <end position="41"/>
    </location>
</feature>